<dbReference type="OrthoDB" id="839535at2"/>
<feature type="transmembrane region" description="Helical" evidence="2">
    <location>
        <begin position="46"/>
        <end position="65"/>
    </location>
</feature>
<name>A0A1G5ZBQ8_9BACT</name>
<dbReference type="STRING" id="279824.SAMN03080617_03546"/>
<keyword evidence="4" id="KW-1185">Reference proteome</keyword>
<evidence type="ECO:0000256" key="2">
    <source>
        <dbReference type="SAM" id="Phobius"/>
    </source>
</evidence>
<dbReference type="AlphaFoldDB" id="A0A1G5ZBQ8"/>
<evidence type="ECO:0000256" key="1">
    <source>
        <dbReference type="SAM" id="MobiDB-lite"/>
    </source>
</evidence>
<proteinExistence type="predicted"/>
<reference evidence="4" key="1">
    <citation type="submission" date="2016-10" db="EMBL/GenBank/DDBJ databases">
        <authorList>
            <person name="Varghese N."/>
            <person name="Submissions S."/>
        </authorList>
    </citation>
    <scope>NUCLEOTIDE SEQUENCE [LARGE SCALE GENOMIC DNA]</scope>
    <source>
        <strain evidence="4">DSM 22703</strain>
    </source>
</reference>
<gene>
    <name evidence="3" type="ORF">SAMN03080617_03546</name>
</gene>
<dbReference type="EMBL" id="FMXE01000031">
    <property type="protein sequence ID" value="SDA92291.1"/>
    <property type="molecule type" value="Genomic_DNA"/>
</dbReference>
<keyword evidence="2" id="KW-1133">Transmembrane helix</keyword>
<organism evidence="3 4">
    <name type="scientific">Algoriphagus alkaliphilus</name>
    <dbReference type="NCBI Taxonomy" id="279824"/>
    <lineage>
        <taxon>Bacteria</taxon>
        <taxon>Pseudomonadati</taxon>
        <taxon>Bacteroidota</taxon>
        <taxon>Cytophagia</taxon>
        <taxon>Cytophagales</taxon>
        <taxon>Cyclobacteriaceae</taxon>
        <taxon>Algoriphagus</taxon>
    </lineage>
</organism>
<keyword evidence="2" id="KW-0812">Transmembrane</keyword>
<keyword evidence="2" id="KW-0472">Membrane</keyword>
<dbReference type="RefSeq" id="WP_092732931.1">
    <property type="nucleotide sequence ID" value="NZ_FMXE01000031.1"/>
</dbReference>
<protein>
    <submittedName>
        <fullName evidence="3">Uncharacterized protein</fullName>
    </submittedName>
</protein>
<dbReference type="Proteomes" id="UP000198756">
    <property type="component" value="Unassembled WGS sequence"/>
</dbReference>
<accession>A0A1G5ZBQ8</accession>
<feature type="region of interest" description="Disordered" evidence="1">
    <location>
        <begin position="91"/>
        <end position="122"/>
    </location>
</feature>
<sequence length="122" mass="13989">MKKIAQYLQIVVLAYFILYLIFFISFGVFGSMFGMDPLTSDSMVKVFLIGLILFLTAWGAGLMHNSNQNATFKKMQDEMNGLKAKLYDFEHPQTPQQPKPLPQKPHEETSGILRPRQNFTDQ</sequence>
<evidence type="ECO:0000313" key="4">
    <source>
        <dbReference type="Proteomes" id="UP000198756"/>
    </source>
</evidence>
<evidence type="ECO:0000313" key="3">
    <source>
        <dbReference type="EMBL" id="SDA92291.1"/>
    </source>
</evidence>
<feature type="transmembrane region" description="Helical" evidence="2">
    <location>
        <begin position="12"/>
        <end position="34"/>
    </location>
</feature>